<evidence type="ECO:0000313" key="2">
    <source>
        <dbReference type="Proteomes" id="UP001597112"/>
    </source>
</evidence>
<sequence>MAETLLKMNETAPVPTQASVTLSFNPFLEYLKKRLQSERTVKAEYYRHIIERFTENPAWKTGLPVHDLAAYKELFEIVYFVLTPLAADDKENMWGLSTPVPTTLFYSTESLSRFFADNNTTKEPSSIASENCKVSKDMQFMYGLVLERFYNISSLAKNDTVYSYADTVTKLSRYYKVHVDTQFVEIRVNGELPALDYDVLATYLHDGTGSEALICRLKKMLPLDSFIFEGFTVITLTDVTAQHSLDKIRGMMVHHSYSNDQYLEISQALKTIAGNEHIEFRLVPIIGVNGKSTFASNEECIQSILMNALQESGITEEALNTFIQKYQNNPRILVYNGISSEEKAEDNFLRILKKTAVESYALLPVYYHSELTGVLEIYSEKEILFDERLFSKVQTAIPLIAQLLKFTRDEFQSQLSNVIRDKFTSLQPAVQWRFNEVAWHYLQRNFTDLSNPEIEEIRFENVYPLYGAIDVRNSTSERNRAIHEDIKSQLTLLQDTLSALKTIDESHTKPDGAMDEACTHWKEQIDGYFTSRDEIALNNFLETEVHPYLLEVQESYPEARAIVSRYLNAIDEREGAAFKNRSELETSLQLINTKLNQYFDVAQKMLQVEYPFYFEKFRTDGIEYDLYIGQSIAPEKKFETAHLKRLRQWQLQSMAEIARLTQRLLPQMPRHLHTTQLIFVHARAIDITFRNDERRFDVEGAYNIRYEVIKKRIDKVLIKDTRERLTQPGKIAIVYFNQQEALEYIGYIRELQQQGLLDDSLEYLELEELQGVNRLKALRVGVKYH</sequence>
<keyword evidence="2" id="KW-1185">Reference proteome</keyword>
<reference evidence="2" key="1">
    <citation type="journal article" date="2019" name="Int. J. Syst. Evol. Microbiol.">
        <title>The Global Catalogue of Microorganisms (GCM) 10K type strain sequencing project: providing services to taxonomists for standard genome sequencing and annotation.</title>
        <authorList>
            <consortium name="The Broad Institute Genomics Platform"/>
            <consortium name="The Broad Institute Genome Sequencing Center for Infectious Disease"/>
            <person name="Wu L."/>
            <person name="Ma J."/>
        </authorList>
    </citation>
    <scope>NUCLEOTIDE SEQUENCE [LARGE SCALE GENOMIC DNA]</scope>
    <source>
        <strain evidence="2">CCUG 58938</strain>
    </source>
</reference>
<protein>
    <submittedName>
        <fullName evidence="1">GAF domain-containing protein</fullName>
    </submittedName>
</protein>
<dbReference type="Proteomes" id="UP001597112">
    <property type="component" value="Unassembled WGS sequence"/>
</dbReference>
<evidence type="ECO:0000313" key="1">
    <source>
        <dbReference type="EMBL" id="MFD1001420.1"/>
    </source>
</evidence>
<proteinExistence type="predicted"/>
<dbReference type="RefSeq" id="WP_377581176.1">
    <property type="nucleotide sequence ID" value="NZ_JBHTKA010000007.1"/>
</dbReference>
<accession>A0ABW3K5V8</accession>
<gene>
    <name evidence="1" type="ORF">ACFQ21_18980</name>
</gene>
<comment type="caution">
    <text evidence="1">The sequence shown here is derived from an EMBL/GenBank/DDBJ whole genome shotgun (WGS) entry which is preliminary data.</text>
</comment>
<name>A0ABW3K5V8_9BACT</name>
<organism evidence="1 2">
    <name type="scientific">Ohtaekwangia kribbensis</name>
    <dbReference type="NCBI Taxonomy" id="688913"/>
    <lineage>
        <taxon>Bacteria</taxon>
        <taxon>Pseudomonadati</taxon>
        <taxon>Bacteroidota</taxon>
        <taxon>Cytophagia</taxon>
        <taxon>Cytophagales</taxon>
        <taxon>Fulvivirgaceae</taxon>
        <taxon>Ohtaekwangia</taxon>
    </lineage>
</organism>
<dbReference type="EMBL" id="JBHTKA010000007">
    <property type="protein sequence ID" value="MFD1001420.1"/>
    <property type="molecule type" value="Genomic_DNA"/>
</dbReference>